<reference evidence="3" key="3">
    <citation type="submission" date="2015-06" db="UniProtKB">
        <authorList>
            <consortium name="EnsemblMetazoa"/>
        </authorList>
    </citation>
    <scope>IDENTIFICATION</scope>
</reference>
<accession>T1EPE4</accession>
<dbReference type="PANTHER" id="PTHR24637">
    <property type="entry name" value="COLLAGEN"/>
    <property type="match status" value="1"/>
</dbReference>
<evidence type="ECO:0000313" key="2">
    <source>
        <dbReference type="EMBL" id="ESO13156.1"/>
    </source>
</evidence>
<name>T1EPE4_HELRO</name>
<organism evidence="3 4">
    <name type="scientific">Helobdella robusta</name>
    <name type="common">Californian leech</name>
    <dbReference type="NCBI Taxonomy" id="6412"/>
    <lineage>
        <taxon>Eukaryota</taxon>
        <taxon>Metazoa</taxon>
        <taxon>Spiralia</taxon>
        <taxon>Lophotrochozoa</taxon>
        <taxon>Annelida</taxon>
        <taxon>Clitellata</taxon>
        <taxon>Hirudinea</taxon>
        <taxon>Rhynchobdellida</taxon>
        <taxon>Glossiphoniidae</taxon>
        <taxon>Helobdella</taxon>
    </lineage>
</organism>
<dbReference type="InterPro" id="IPR008160">
    <property type="entry name" value="Collagen"/>
</dbReference>
<reference evidence="4" key="1">
    <citation type="submission" date="2012-12" db="EMBL/GenBank/DDBJ databases">
        <authorList>
            <person name="Hellsten U."/>
            <person name="Grimwood J."/>
            <person name="Chapman J.A."/>
            <person name="Shapiro H."/>
            <person name="Aerts A."/>
            <person name="Otillar R.P."/>
            <person name="Terry A.Y."/>
            <person name="Boore J.L."/>
            <person name="Simakov O."/>
            <person name="Marletaz F."/>
            <person name="Cho S.-J."/>
            <person name="Edsinger-Gonzales E."/>
            <person name="Havlak P."/>
            <person name="Kuo D.-H."/>
            <person name="Larsson T."/>
            <person name="Lv J."/>
            <person name="Arendt D."/>
            <person name="Savage R."/>
            <person name="Osoegawa K."/>
            <person name="de Jong P."/>
            <person name="Lindberg D.R."/>
            <person name="Seaver E.C."/>
            <person name="Weisblat D.A."/>
            <person name="Putnam N.H."/>
            <person name="Grigoriev I.V."/>
            <person name="Rokhsar D.S."/>
        </authorList>
    </citation>
    <scope>NUCLEOTIDE SEQUENCE</scope>
</reference>
<dbReference type="AlphaFoldDB" id="T1EPE4"/>
<sequence length="285" mass="30213">MCVYIVLLDLWTIKLEFTPPTHIDVVKGDTGAKGSSGARGFKGSRRRMGFGGFSRNSKSTIIPQTLINIQLKSDSPKKCIIVLTSLLPQLAYSQSLFSVHDDADFYDYKNGDVSISDCDMQIYEELNDYVDLRSSEKVELKSILDLVENDLMMLDEKINELAYFLNHNVTSNKTHKNNKTFSDYVRGDIGPTGSTGATGYFGFTGATGVMGATGYFGFTGATGVMGATGATGSTGQTGFSGPTGQTGFPGPTGRTGFKGSTGSTGFTGLPGPRGQTGPPGQIGPP</sequence>
<dbReference type="Pfam" id="PF01391">
    <property type="entry name" value="Collagen"/>
    <property type="match status" value="1"/>
</dbReference>
<evidence type="ECO:0000256" key="1">
    <source>
        <dbReference type="SAM" id="MobiDB-lite"/>
    </source>
</evidence>
<dbReference type="EMBL" id="AMQM01000351">
    <property type="status" value="NOT_ANNOTATED_CDS"/>
    <property type="molecule type" value="Genomic_DNA"/>
</dbReference>
<gene>
    <name evidence="3" type="primary">20198444</name>
    <name evidence="2" type="ORF">HELRODRAFT_159784</name>
</gene>
<dbReference type="KEGG" id="hro:HELRODRAFT_159784"/>
<proteinExistence type="predicted"/>
<keyword evidence="4" id="KW-1185">Reference proteome</keyword>
<protein>
    <submittedName>
        <fullName evidence="2 3">Uncharacterized protein</fullName>
    </submittedName>
</protein>
<dbReference type="InParanoid" id="T1EPE4"/>
<reference evidence="2 4" key="2">
    <citation type="journal article" date="2013" name="Nature">
        <title>Insights into bilaterian evolution from three spiralian genomes.</title>
        <authorList>
            <person name="Simakov O."/>
            <person name="Marletaz F."/>
            <person name="Cho S.J."/>
            <person name="Edsinger-Gonzales E."/>
            <person name="Havlak P."/>
            <person name="Hellsten U."/>
            <person name="Kuo D.H."/>
            <person name="Larsson T."/>
            <person name="Lv J."/>
            <person name="Arendt D."/>
            <person name="Savage R."/>
            <person name="Osoegawa K."/>
            <person name="de Jong P."/>
            <person name="Grimwood J."/>
            <person name="Chapman J.A."/>
            <person name="Shapiro H."/>
            <person name="Aerts A."/>
            <person name="Otillar R.P."/>
            <person name="Terry A.Y."/>
            <person name="Boore J.L."/>
            <person name="Grigoriev I.V."/>
            <person name="Lindberg D.R."/>
            <person name="Seaver E.C."/>
            <person name="Weisblat D.A."/>
            <person name="Putnam N.H."/>
            <person name="Rokhsar D.S."/>
        </authorList>
    </citation>
    <scope>NUCLEOTIDE SEQUENCE</scope>
</reference>
<evidence type="ECO:0000313" key="3">
    <source>
        <dbReference type="EnsemblMetazoa" id="HelroP159784"/>
    </source>
</evidence>
<evidence type="ECO:0000313" key="4">
    <source>
        <dbReference type="Proteomes" id="UP000015101"/>
    </source>
</evidence>
<dbReference type="Proteomes" id="UP000015101">
    <property type="component" value="Unassembled WGS sequence"/>
</dbReference>
<feature type="compositionally biased region" description="Low complexity" evidence="1">
    <location>
        <begin position="235"/>
        <end position="279"/>
    </location>
</feature>
<dbReference type="RefSeq" id="XP_009009876.1">
    <property type="nucleotide sequence ID" value="XM_009011628.1"/>
</dbReference>
<dbReference type="CTD" id="20198444"/>
<dbReference type="PANTHER" id="PTHR24637:SF388">
    <property type="entry name" value="NEMATODE CUTICLE COLLAGEN N-TERMINAL DOMAIN-CONTAINING PROTEIN"/>
    <property type="match status" value="1"/>
</dbReference>
<dbReference type="HOGENOM" id="CLU_977522_0_0_1"/>
<dbReference type="GeneID" id="20198444"/>
<dbReference type="EMBL" id="KB095811">
    <property type="protein sequence ID" value="ESO13156.1"/>
    <property type="molecule type" value="Genomic_DNA"/>
</dbReference>
<feature type="region of interest" description="Disordered" evidence="1">
    <location>
        <begin position="235"/>
        <end position="285"/>
    </location>
</feature>
<dbReference type="STRING" id="6412.T1EPE4"/>
<dbReference type="EnsemblMetazoa" id="HelroT159784">
    <property type="protein sequence ID" value="HelroP159784"/>
    <property type="gene ID" value="HelroG159784"/>
</dbReference>
<feature type="region of interest" description="Disordered" evidence="1">
    <location>
        <begin position="28"/>
        <end position="48"/>
    </location>
</feature>
<dbReference type="eggNOG" id="KOG3544">
    <property type="taxonomic scope" value="Eukaryota"/>
</dbReference>